<accession>A0A7W4UFT7</accession>
<dbReference type="InterPro" id="IPR003018">
    <property type="entry name" value="GAF"/>
</dbReference>
<comment type="caution">
    <text evidence="2">The sequence shown here is derived from an EMBL/GenBank/DDBJ whole genome shotgun (WGS) entry which is preliminary data.</text>
</comment>
<reference evidence="2 3" key="2">
    <citation type="submission" date="2020-08" db="EMBL/GenBank/DDBJ databases">
        <authorList>
            <person name="Partida-Martinez L."/>
            <person name="Huntemann M."/>
            <person name="Clum A."/>
            <person name="Wang J."/>
            <person name="Palaniappan K."/>
            <person name="Ritter S."/>
            <person name="Chen I.-M."/>
            <person name="Stamatis D."/>
            <person name="Reddy T."/>
            <person name="O'Malley R."/>
            <person name="Daum C."/>
            <person name="Shapiro N."/>
            <person name="Ivanova N."/>
            <person name="Kyrpides N."/>
            <person name="Woyke T."/>
        </authorList>
    </citation>
    <scope>NUCLEOTIDE SEQUENCE [LARGE SCALE GENOMIC DNA]</scope>
    <source>
        <strain evidence="2 3">RAS26</strain>
    </source>
</reference>
<dbReference type="RefSeq" id="WP_183296248.1">
    <property type="nucleotide sequence ID" value="NZ_JACHVX010000003.1"/>
</dbReference>
<dbReference type="PROSITE" id="PS50887">
    <property type="entry name" value="GGDEF"/>
    <property type="match status" value="1"/>
</dbReference>
<dbReference type="SUPFAM" id="SSF55073">
    <property type="entry name" value="Nucleotide cyclase"/>
    <property type="match status" value="1"/>
</dbReference>
<dbReference type="Pfam" id="PF00990">
    <property type="entry name" value="GGDEF"/>
    <property type="match status" value="1"/>
</dbReference>
<dbReference type="SMART" id="SM00267">
    <property type="entry name" value="GGDEF"/>
    <property type="match status" value="1"/>
</dbReference>
<dbReference type="InterPro" id="IPR000160">
    <property type="entry name" value="GGDEF_dom"/>
</dbReference>
<dbReference type="PANTHER" id="PTHR45138:SF24">
    <property type="entry name" value="DIGUANYLATE CYCLASE DGCC-RELATED"/>
    <property type="match status" value="1"/>
</dbReference>
<organism evidence="2 3">
    <name type="scientific">Cellulomonas cellasea</name>
    <dbReference type="NCBI Taxonomy" id="43670"/>
    <lineage>
        <taxon>Bacteria</taxon>
        <taxon>Bacillati</taxon>
        <taxon>Actinomycetota</taxon>
        <taxon>Actinomycetes</taxon>
        <taxon>Micrococcales</taxon>
        <taxon>Cellulomonadaceae</taxon>
        <taxon>Cellulomonas</taxon>
    </lineage>
</organism>
<dbReference type="GO" id="GO:1902201">
    <property type="term" value="P:negative regulation of bacterial-type flagellum-dependent cell motility"/>
    <property type="evidence" value="ECO:0007669"/>
    <property type="project" value="TreeGrafter"/>
</dbReference>
<dbReference type="InterPro" id="IPR029787">
    <property type="entry name" value="Nucleotide_cyclase"/>
</dbReference>
<dbReference type="Proteomes" id="UP000518206">
    <property type="component" value="Unassembled WGS sequence"/>
</dbReference>
<dbReference type="PANTHER" id="PTHR45138">
    <property type="entry name" value="REGULATORY COMPONENTS OF SENSORY TRANSDUCTION SYSTEM"/>
    <property type="match status" value="1"/>
</dbReference>
<evidence type="ECO:0000259" key="1">
    <source>
        <dbReference type="PROSITE" id="PS50887"/>
    </source>
</evidence>
<dbReference type="AlphaFoldDB" id="A0A7W4UFT7"/>
<evidence type="ECO:0000313" key="2">
    <source>
        <dbReference type="EMBL" id="MBB2923400.1"/>
    </source>
</evidence>
<dbReference type="InterPro" id="IPR029016">
    <property type="entry name" value="GAF-like_dom_sf"/>
</dbReference>
<dbReference type="InterPro" id="IPR050469">
    <property type="entry name" value="Diguanylate_Cyclase"/>
</dbReference>
<dbReference type="EMBL" id="JACHVX010000003">
    <property type="protein sequence ID" value="MBB2923400.1"/>
    <property type="molecule type" value="Genomic_DNA"/>
</dbReference>
<dbReference type="Pfam" id="PF01590">
    <property type="entry name" value="GAF"/>
    <property type="match status" value="1"/>
</dbReference>
<dbReference type="SUPFAM" id="SSF55781">
    <property type="entry name" value="GAF domain-like"/>
    <property type="match status" value="1"/>
</dbReference>
<gene>
    <name evidence="2" type="ORF">FHR80_002325</name>
</gene>
<dbReference type="CDD" id="cd01949">
    <property type="entry name" value="GGDEF"/>
    <property type="match status" value="1"/>
</dbReference>
<sequence length="465" mass="48340">MTPARGRAAGAPAAPATTGVRGLGLAAHRLERCQTLAEVAEVAAATARSLLDARSAAFCRIEQETCTVLAVEALEPDDRESVLARTAFRAEERPALRGLIRDRRSWVAHVRDDVDDVELTGDPVEVASLRALDRISALASPVVVNGQVWGQVYASRDATGELFGVDDLAAAEVLCALAAGAVARVDLEDQVRHLIADDPLTGLGNRRVADHAADQALQTGLETCIVMCDVDGLKRVNDELGHDAGDDLLRSVGDVLRRVQDQLPGSTAARLGGDEFCVVTAGIPRSQVSQVISATVKGFPLAHGAAISWGIASSAGGRVEQPRTLFRRADAAQYQAKRSRARAALAKRRELAENAVTVDRLITAGVAAIVGAQTGAVTRLCALAAAATSALGGATWTVLRDAGDGVPAAIARGGTPSADSTNVRSVTVEHSPWSVEVETSADGPTDEAIADALQALVDVAVHGAR</sequence>
<reference evidence="2 3" key="1">
    <citation type="submission" date="2020-08" db="EMBL/GenBank/DDBJ databases">
        <title>The Agave Microbiome: Exploring the role of microbial communities in plant adaptations to desert environments.</title>
        <authorList>
            <person name="Partida-Martinez L.P."/>
        </authorList>
    </citation>
    <scope>NUCLEOTIDE SEQUENCE [LARGE SCALE GENOMIC DNA]</scope>
    <source>
        <strain evidence="2 3">RAS26</strain>
    </source>
</reference>
<dbReference type="NCBIfam" id="TIGR00254">
    <property type="entry name" value="GGDEF"/>
    <property type="match status" value="1"/>
</dbReference>
<dbReference type="Gene3D" id="3.30.70.270">
    <property type="match status" value="1"/>
</dbReference>
<dbReference type="InterPro" id="IPR043128">
    <property type="entry name" value="Rev_trsase/Diguanyl_cyclase"/>
</dbReference>
<dbReference type="GO" id="GO:0043709">
    <property type="term" value="P:cell adhesion involved in single-species biofilm formation"/>
    <property type="evidence" value="ECO:0007669"/>
    <property type="project" value="TreeGrafter"/>
</dbReference>
<feature type="domain" description="GGDEF" evidence="1">
    <location>
        <begin position="221"/>
        <end position="350"/>
    </location>
</feature>
<dbReference type="GO" id="GO:0005886">
    <property type="term" value="C:plasma membrane"/>
    <property type="evidence" value="ECO:0007669"/>
    <property type="project" value="TreeGrafter"/>
</dbReference>
<protein>
    <submittedName>
        <fullName evidence="2">Diguanylate cyclase (GGDEF)-like protein</fullName>
    </submittedName>
</protein>
<proteinExistence type="predicted"/>
<evidence type="ECO:0000313" key="3">
    <source>
        <dbReference type="Proteomes" id="UP000518206"/>
    </source>
</evidence>
<dbReference type="GO" id="GO:0052621">
    <property type="term" value="F:diguanylate cyclase activity"/>
    <property type="evidence" value="ECO:0007669"/>
    <property type="project" value="TreeGrafter"/>
</dbReference>
<dbReference type="Gene3D" id="3.30.450.40">
    <property type="match status" value="1"/>
</dbReference>
<name>A0A7W4UFT7_9CELL</name>
<dbReference type="SMART" id="SM00065">
    <property type="entry name" value="GAF"/>
    <property type="match status" value="1"/>
</dbReference>